<feature type="coiled-coil region" evidence="1">
    <location>
        <begin position="85"/>
        <end position="119"/>
    </location>
</feature>
<evidence type="ECO:0000256" key="2">
    <source>
        <dbReference type="SAM" id="MobiDB-lite"/>
    </source>
</evidence>
<feature type="region of interest" description="Disordered" evidence="2">
    <location>
        <begin position="30"/>
        <end position="58"/>
    </location>
</feature>
<dbReference type="Gene3D" id="2.60.40.2700">
    <property type="match status" value="1"/>
</dbReference>
<evidence type="ECO:0000313" key="4">
    <source>
        <dbReference type="EMBL" id="KAL2632751.1"/>
    </source>
</evidence>
<feature type="region of interest" description="Disordered" evidence="2">
    <location>
        <begin position="148"/>
        <end position="182"/>
    </location>
</feature>
<name>A0ABD1YQ82_9MARC</name>
<evidence type="ECO:0000313" key="5">
    <source>
        <dbReference type="Proteomes" id="UP001605036"/>
    </source>
</evidence>
<organism evidence="4 5">
    <name type="scientific">Riccia fluitans</name>
    <dbReference type="NCBI Taxonomy" id="41844"/>
    <lineage>
        <taxon>Eukaryota</taxon>
        <taxon>Viridiplantae</taxon>
        <taxon>Streptophyta</taxon>
        <taxon>Embryophyta</taxon>
        <taxon>Marchantiophyta</taxon>
        <taxon>Marchantiopsida</taxon>
        <taxon>Marchantiidae</taxon>
        <taxon>Marchantiales</taxon>
        <taxon>Ricciaceae</taxon>
        <taxon>Riccia</taxon>
    </lineage>
</organism>
<keyword evidence="5" id="KW-1185">Reference proteome</keyword>
<protein>
    <recommendedName>
        <fullName evidence="3">AIR9-like A9 domain-containing protein</fullName>
    </recommendedName>
</protein>
<dbReference type="PANTHER" id="PTHR31149:SF7">
    <property type="entry name" value="EXPRESSED PROTEIN"/>
    <property type="match status" value="1"/>
</dbReference>
<dbReference type="Proteomes" id="UP001605036">
    <property type="component" value="Unassembled WGS sequence"/>
</dbReference>
<reference evidence="4 5" key="1">
    <citation type="submission" date="2024-09" db="EMBL/GenBank/DDBJ databases">
        <title>Chromosome-scale assembly of Riccia fluitans.</title>
        <authorList>
            <person name="Paukszto L."/>
            <person name="Sawicki J."/>
            <person name="Karawczyk K."/>
            <person name="Piernik-Szablinska J."/>
            <person name="Szczecinska M."/>
            <person name="Mazdziarz M."/>
        </authorList>
    </citation>
    <scope>NUCLEOTIDE SEQUENCE [LARGE SCALE GENOMIC DNA]</scope>
    <source>
        <strain evidence="4">Rf_01</strain>
        <tissue evidence="4">Aerial parts of the thallus</tissue>
    </source>
</reference>
<feature type="region of interest" description="Disordered" evidence="2">
    <location>
        <begin position="236"/>
        <end position="297"/>
    </location>
</feature>
<dbReference type="AlphaFoldDB" id="A0ABD1YQ82"/>
<keyword evidence="1" id="KW-0175">Coiled coil</keyword>
<feature type="compositionally biased region" description="Pro residues" evidence="2">
    <location>
        <begin position="557"/>
        <end position="566"/>
    </location>
</feature>
<feature type="region of interest" description="Disordered" evidence="2">
    <location>
        <begin position="432"/>
        <end position="468"/>
    </location>
</feature>
<gene>
    <name evidence="4" type="ORF">R1flu_004230</name>
</gene>
<dbReference type="Pfam" id="PF23197">
    <property type="entry name" value="IG_AIR9"/>
    <property type="match status" value="1"/>
</dbReference>
<accession>A0ABD1YQ82</accession>
<dbReference type="PANTHER" id="PTHR31149">
    <property type="entry name" value="EXPRESSED PROTEIN"/>
    <property type="match status" value="1"/>
</dbReference>
<proteinExistence type="predicted"/>
<feature type="compositionally biased region" description="Polar residues" evidence="2">
    <location>
        <begin position="284"/>
        <end position="297"/>
    </location>
</feature>
<sequence>MAFTATPPELDVPFGETRLARVAGSSLFKRRHSRPAIEDKPFSPPSHSRLNGDIPGEMDLSEKMGALELAQPAANSPLAPGQRQVKELVQVIEAAESAIRNQMEENEQLRSALRVTEWELQNSKMEQLGATPALQDRSHDVYLSREGIPRPGVHSPADRHGHRPSIGRGVNSRDGQSAGGIHEEQQGSVIVHPTAAQPVNYSNGVAHVPLANGSVGIQVSNGSGVAGTLKGYHRGIPHLSPMVETNSNVSSPSSRSMSPGQRRREPEVDGRNQQGPPALPQHSGAMNGSHNAYHPNNQQDLSVRTMRSLEEENLILHKRLTEAAIKEAQMLSEKRILERRVAELRLAYDQQQQGLVDAASKALSYRQDVLEENIRLTYALQAADNERSVYVSLLLPLLSEFDLQPTTHDAHSMVSAVKILVQHLRSELSLSEMQGKSKEPLFRQSWRGDPSYHAAGQYPQQSPPRGKLHGLEIVPQQSYIHQQMPSSPPSPLHHANNNWDSGASSHQGNDQGQTGQESVVTPGSPQGNNVQHSPDGDEGSANASTLKKEVDGSDLPPRSPRSPHMPPVIEGEPGSEDGDPLPAIEGLQIVGQAVLGGRLTACGRSINGTALCMFQWVRHYQNGTTKYIEGAAQPEYTVTADDCDTLIAIECVPMDERNRRGELVTVFANDSRWISCDAMTQELIDGYGTSGHATFDVRLLVDGTPPDDVSLTLKRSSYELRRLGGASRRVVFSDKYSPDVTVEIPVGQLLQCVITIQEGRSYFLEFRDNRTRDVGVLTFRHFQKTALDGKRGKRRGGLPWFS</sequence>
<dbReference type="FunFam" id="2.60.40.2700:FF:000001">
    <property type="entry name" value="Transmembrane protein"/>
    <property type="match status" value="1"/>
</dbReference>
<feature type="domain" description="AIR9-like A9" evidence="3">
    <location>
        <begin position="585"/>
        <end position="666"/>
    </location>
</feature>
<dbReference type="EMBL" id="JBHFFA010000003">
    <property type="protein sequence ID" value="KAL2632751.1"/>
    <property type="molecule type" value="Genomic_DNA"/>
</dbReference>
<feature type="compositionally biased region" description="Low complexity" evidence="2">
    <location>
        <begin position="247"/>
        <end position="260"/>
    </location>
</feature>
<feature type="compositionally biased region" description="Polar residues" evidence="2">
    <location>
        <begin position="495"/>
        <end position="532"/>
    </location>
</feature>
<dbReference type="InterPro" id="IPR056284">
    <property type="entry name" value="AIR9-like_A9"/>
</dbReference>
<evidence type="ECO:0000256" key="1">
    <source>
        <dbReference type="SAM" id="Coils"/>
    </source>
</evidence>
<evidence type="ECO:0000259" key="3">
    <source>
        <dbReference type="Pfam" id="PF23197"/>
    </source>
</evidence>
<feature type="region of interest" description="Disordered" evidence="2">
    <location>
        <begin position="480"/>
        <end position="581"/>
    </location>
</feature>
<comment type="caution">
    <text evidence="4">The sequence shown here is derived from an EMBL/GenBank/DDBJ whole genome shotgun (WGS) entry which is preliminary data.</text>
</comment>